<keyword evidence="4" id="KW-0328">Glycosyltransferase</keyword>
<name>A0A8J7UPF6_9EURY</name>
<proteinExistence type="predicted"/>
<dbReference type="EMBL" id="JAGGKE010000012">
    <property type="protein sequence ID" value="MBP1902851.1"/>
    <property type="molecule type" value="Genomic_DNA"/>
</dbReference>
<dbReference type="CDD" id="cd03801">
    <property type="entry name" value="GT4_PimA-like"/>
    <property type="match status" value="1"/>
</dbReference>
<dbReference type="InterPro" id="IPR050194">
    <property type="entry name" value="Glycosyltransferase_grp1"/>
</dbReference>
<feature type="region of interest" description="Disordered" evidence="1">
    <location>
        <begin position="1"/>
        <end position="20"/>
    </location>
</feature>
<accession>A0A8J7UPF6</accession>
<evidence type="ECO:0000256" key="1">
    <source>
        <dbReference type="SAM" id="MobiDB-lite"/>
    </source>
</evidence>
<evidence type="ECO:0000313" key="5">
    <source>
        <dbReference type="Proteomes" id="UP000770586"/>
    </source>
</evidence>
<evidence type="ECO:0000313" key="4">
    <source>
        <dbReference type="EMBL" id="MBP1902851.1"/>
    </source>
</evidence>
<dbReference type="AlphaFoldDB" id="A0A8J7UPF6"/>
<feature type="domain" description="Glycosyl transferase family 1" evidence="2">
    <location>
        <begin position="227"/>
        <end position="387"/>
    </location>
</feature>
<dbReference type="Pfam" id="PF13439">
    <property type="entry name" value="Glyco_transf_4"/>
    <property type="match status" value="1"/>
</dbReference>
<gene>
    <name evidence="4" type="ORF">J2744_002553</name>
</gene>
<dbReference type="Pfam" id="PF00534">
    <property type="entry name" value="Glycos_transf_1"/>
    <property type="match status" value="1"/>
</dbReference>
<dbReference type="Gene3D" id="3.40.50.2000">
    <property type="entry name" value="Glycogen Phosphorylase B"/>
    <property type="match status" value="2"/>
</dbReference>
<keyword evidence="5" id="KW-1185">Reference proteome</keyword>
<dbReference type="PANTHER" id="PTHR45947:SF3">
    <property type="entry name" value="SULFOQUINOVOSYL TRANSFERASE SQD2"/>
    <property type="match status" value="1"/>
</dbReference>
<dbReference type="InterPro" id="IPR028098">
    <property type="entry name" value="Glyco_trans_4-like_N"/>
</dbReference>
<dbReference type="GO" id="GO:0016757">
    <property type="term" value="F:glycosyltransferase activity"/>
    <property type="evidence" value="ECO:0007669"/>
    <property type="project" value="UniProtKB-KW"/>
</dbReference>
<keyword evidence="4" id="KW-0808">Transferase</keyword>
<evidence type="ECO:0000259" key="3">
    <source>
        <dbReference type="Pfam" id="PF13439"/>
    </source>
</evidence>
<dbReference type="PANTHER" id="PTHR45947">
    <property type="entry name" value="SULFOQUINOVOSYL TRANSFERASE SQD2"/>
    <property type="match status" value="1"/>
</dbReference>
<dbReference type="Proteomes" id="UP000770586">
    <property type="component" value="Unassembled WGS sequence"/>
</dbReference>
<reference evidence="4 5" key="1">
    <citation type="submission" date="2021-03" db="EMBL/GenBank/DDBJ databases">
        <title>Genomic Encyclopedia of Type Strains, Phase IV (KMG-IV): sequencing the most valuable type-strain genomes for metagenomic binning, comparative biology and taxonomic classification.</title>
        <authorList>
            <person name="Goeker M."/>
        </authorList>
    </citation>
    <scope>NUCLEOTIDE SEQUENCE [LARGE SCALE GENOMIC DNA]</scope>
    <source>
        <strain evidence="4 5">DSM 12287</strain>
    </source>
</reference>
<dbReference type="InterPro" id="IPR001296">
    <property type="entry name" value="Glyco_trans_1"/>
</dbReference>
<feature type="domain" description="Glycosyltransferase subfamily 4-like N-terminal" evidence="3">
    <location>
        <begin position="39"/>
        <end position="218"/>
    </location>
</feature>
<comment type="caution">
    <text evidence="4">The sequence shown here is derived from an EMBL/GenBank/DDBJ whole genome shotgun (WGS) entry which is preliminary data.</text>
</comment>
<sequence length="418" mass="46002">MSEKVDVVAGSDTDSSEGSDIDDSLRVCLITKMYPPRTGGGATYAYELANALGELGHEVDVYTQAVSEEDESVETHPNVDVTRITQARPLVVFSTLYFSIACRLRIEFEEYDVIHGTLMPASTIAFGPWFLKGLDAPLVLTSHGTSYDEARSVDPDGFADYLFRYFFHPVNVVMDAVSGRFADQIIAVSDHTREQLRDLYRFDEAKLTTVPPGIDTDRFRPTKEVHPAVDESKRTILVVSRLDPRKGIDKAIRAFAQLDRDDTELLIGGTGRLEASLRELAAGLGVADRVRFLGFVPDEELPSLYSAVDLFVLPSEYEGFGIVFMEAMACGTPVVGTSVGGVPTAVADGETGYLVEKSNIEGLAERIGKVLRDSEHSAQLSENARNWAVEHDWMSIATRVDEIYRSTQKECAEPLNDA</sequence>
<dbReference type="SUPFAM" id="SSF53756">
    <property type="entry name" value="UDP-Glycosyltransferase/glycogen phosphorylase"/>
    <property type="match status" value="1"/>
</dbReference>
<dbReference type="EC" id="2.4.1.-" evidence="4"/>
<organism evidence="4 5">
    <name type="scientific">Halorubrum trapanicum</name>
    <dbReference type="NCBI Taxonomy" id="29284"/>
    <lineage>
        <taxon>Archaea</taxon>
        <taxon>Methanobacteriati</taxon>
        <taxon>Methanobacteriota</taxon>
        <taxon>Stenosarchaea group</taxon>
        <taxon>Halobacteria</taxon>
        <taxon>Halobacteriales</taxon>
        <taxon>Haloferacaceae</taxon>
        <taxon>Halorubrum</taxon>
    </lineage>
</organism>
<protein>
    <submittedName>
        <fullName evidence="4">Phosphatidylinositol alpha-1,6-mannosyltransferase</fullName>
        <ecNumber evidence="4">2.4.1.-</ecNumber>
    </submittedName>
</protein>
<evidence type="ECO:0000259" key="2">
    <source>
        <dbReference type="Pfam" id="PF00534"/>
    </source>
</evidence>